<dbReference type="PATRIC" id="fig|421052.3.peg.327"/>
<dbReference type="Proteomes" id="UP000014568">
    <property type="component" value="Unassembled WGS sequence"/>
</dbReference>
<name>S3PP94_9GAMM</name>
<dbReference type="PANTHER" id="PTHR13887">
    <property type="entry name" value="GLUTATHIONE S-TRANSFERASE KAPPA"/>
    <property type="match status" value="1"/>
</dbReference>
<dbReference type="InterPro" id="IPR036249">
    <property type="entry name" value="Thioredoxin-like_sf"/>
</dbReference>
<dbReference type="InterPro" id="IPR001853">
    <property type="entry name" value="DSBA-like_thioredoxin_dom"/>
</dbReference>
<dbReference type="GO" id="GO:0016491">
    <property type="term" value="F:oxidoreductase activity"/>
    <property type="evidence" value="ECO:0007669"/>
    <property type="project" value="InterPro"/>
</dbReference>
<proteinExistence type="predicted"/>
<dbReference type="HOGENOM" id="CLU_069253_0_1_6"/>
<dbReference type="Pfam" id="PF01323">
    <property type="entry name" value="DSBA"/>
    <property type="match status" value="1"/>
</dbReference>
<gene>
    <name evidence="2" type="ORF">F945_00327</name>
</gene>
<dbReference type="PANTHER" id="PTHR13887:SF41">
    <property type="entry name" value="THIOREDOXIN SUPERFAMILY PROTEIN"/>
    <property type="match status" value="1"/>
</dbReference>
<dbReference type="AlphaFoldDB" id="S3PP94"/>
<protein>
    <recommendedName>
        <fullName evidence="1">DSBA-like thioredoxin domain-containing protein</fullName>
    </recommendedName>
</protein>
<dbReference type="STRING" id="632955.GCA_000829675_03119"/>
<dbReference type="RefSeq" id="WP_016654775.1">
    <property type="nucleotide sequence ID" value="NZ_KE340348.1"/>
</dbReference>
<dbReference type="Gene3D" id="3.40.30.10">
    <property type="entry name" value="Glutaredoxin"/>
    <property type="match status" value="1"/>
</dbReference>
<sequence length="217" mass="24612">MTRKLHIDVFFEFICPWCLIGKRQLQAALQQFKRTHTDVDVIVHWHGVQLIRQLPIDGVPFQAFYQERLGNSENVERRQAQVKHAAQAVGVEIDFSKIKRMPNTVKAHRLFARVQELATPEQQEQLLERLFAAYFQRCEDLTESTVLFQIAAECGYSQPQLALDLNAAEQVFHSANTGGHGVPYFIFDGRLALAGAHPAHVLCDSMFEALATQGWPA</sequence>
<dbReference type="CDD" id="cd03024">
    <property type="entry name" value="DsbA_FrnE"/>
    <property type="match status" value="1"/>
</dbReference>
<feature type="domain" description="DSBA-like thioredoxin" evidence="1">
    <location>
        <begin position="7"/>
        <end position="202"/>
    </location>
</feature>
<dbReference type="eggNOG" id="COG2761">
    <property type="taxonomic scope" value="Bacteria"/>
</dbReference>
<dbReference type="OrthoDB" id="9799122at2"/>
<organism evidence="2 3">
    <name type="scientific">Acinetobacter rudis CIP 110305</name>
    <dbReference type="NCBI Taxonomy" id="421052"/>
    <lineage>
        <taxon>Bacteria</taxon>
        <taxon>Pseudomonadati</taxon>
        <taxon>Pseudomonadota</taxon>
        <taxon>Gammaproteobacteria</taxon>
        <taxon>Moraxellales</taxon>
        <taxon>Moraxellaceae</taxon>
        <taxon>Acinetobacter</taxon>
    </lineage>
</organism>
<evidence type="ECO:0000259" key="1">
    <source>
        <dbReference type="Pfam" id="PF01323"/>
    </source>
</evidence>
<dbReference type="EMBL" id="ATGI01000003">
    <property type="protein sequence ID" value="EPF80586.1"/>
    <property type="molecule type" value="Genomic_DNA"/>
</dbReference>
<comment type="caution">
    <text evidence="2">The sequence shown here is derived from an EMBL/GenBank/DDBJ whole genome shotgun (WGS) entry which is preliminary data.</text>
</comment>
<evidence type="ECO:0000313" key="3">
    <source>
        <dbReference type="Proteomes" id="UP000014568"/>
    </source>
</evidence>
<evidence type="ECO:0000313" key="2">
    <source>
        <dbReference type="EMBL" id="EPF80586.1"/>
    </source>
</evidence>
<reference evidence="2 3" key="1">
    <citation type="submission" date="2013-06" db="EMBL/GenBank/DDBJ databases">
        <title>The Genome Sequence of Acinetobacter rudis CIP 110305.</title>
        <authorList>
            <consortium name="The Broad Institute Genome Sequencing Platform"/>
            <consortium name="The Broad Institute Genome Sequencing Center for Infectious Disease"/>
            <person name="Cerqueira G."/>
            <person name="Feldgarden M."/>
            <person name="Courvalin P."/>
            <person name="Perichon B."/>
            <person name="Grillot-Courvalin C."/>
            <person name="Clermont D."/>
            <person name="Rocha E."/>
            <person name="Yoon E.-J."/>
            <person name="Nemec A."/>
            <person name="Young S.K."/>
            <person name="Zeng Q."/>
            <person name="Gargeya S."/>
            <person name="Fitzgerald M."/>
            <person name="Abouelleil A."/>
            <person name="Alvarado L."/>
            <person name="Berlin A.M."/>
            <person name="Chapman S.B."/>
            <person name="Dewar J."/>
            <person name="Goldberg J."/>
            <person name="Griggs A."/>
            <person name="Gujja S."/>
            <person name="Hansen M."/>
            <person name="Howarth C."/>
            <person name="Imamovic A."/>
            <person name="Larimer J."/>
            <person name="McCowan C."/>
            <person name="Murphy C."/>
            <person name="Pearson M."/>
            <person name="Priest M."/>
            <person name="Roberts A."/>
            <person name="Saif S."/>
            <person name="Shea T."/>
            <person name="Sykes S."/>
            <person name="Wortman J."/>
            <person name="Nusbaum C."/>
            <person name="Birren B."/>
        </authorList>
    </citation>
    <scope>NUCLEOTIDE SEQUENCE [LARGE SCALE GENOMIC DNA]</scope>
    <source>
        <strain evidence="2 3">CIP 110305</strain>
    </source>
</reference>
<dbReference type="SUPFAM" id="SSF52833">
    <property type="entry name" value="Thioredoxin-like"/>
    <property type="match status" value="1"/>
</dbReference>
<accession>S3PP94</accession>
<keyword evidence="3" id="KW-1185">Reference proteome</keyword>